<protein>
    <submittedName>
        <fullName evidence="1">Gamma carbonic anhydrase family protein</fullName>
    </submittedName>
</protein>
<gene>
    <name evidence="1" type="ORF">EsVE80_06170</name>
</gene>
<dbReference type="InterPro" id="IPR001451">
    <property type="entry name" value="Hexapep"/>
</dbReference>
<dbReference type="InterPro" id="IPR050484">
    <property type="entry name" value="Transf_Hexapept/Carb_Anhydrase"/>
</dbReference>
<dbReference type="SUPFAM" id="SSF51161">
    <property type="entry name" value="Trimeric LpxA-like enzymes"/>
    <property type="match status" value="1"/>
</dbReference>
<dbReference type="Pfam" id="PF00132">
    <property type="entry name" value="Hexapep"/>
    <property type="match status" value="1"/>
</dbReference>
<dbReference type="InterPro" id="IPR047324">
    <property type="entry name" value="LbH_gamma_CA-like"/>
</dbReference>
<sequence>MKNFIAKNAVVLGDVTLGKEVTIWFNSVIRGDSNFIKIGNRTNIQDGTIIHVDHDAPTEIANDVTVGHQCMLHGCKIEQGALIGMSSIVLNHAVIGENSLIGAGSLVTQGMVIPPNVLAFGRPAKVIRPLTPTEIAKNKANITHYCQLGQEFLEGKYPEVTK</sequence>
<dbReference type="KEGG" id="esg:EsVE80_06170"/>
<evidence type="ECO:0000313" key="2">
    <source>
        <dbReference type="Proteomes" id="UP000502998"/>
    </source>
</evidence>
<dbReference type="PANTHER" id="PTHR13061">
    <property type="entry name" value="DYNACTIN SUBUNIT P25"/>
    <property type="match status" value="1"/>
</dbReference>
<dbReference type="InterPro" id="IPR011004">
    <property type="entry name" value="Trimer_LpxA-like_sf"/>
</dbReference>
<dbReference type="RefSeq" id="WP_173102455.1">
    <property type="nucleotide sequence ID" value="NZ_AP022822.1"/>
</dbReference>
<dbReference type="Proteomes" id="UP000502998">
    <property type="component" value="Chromosome"/>
</dbReference>
<dbReference type="AlphaFoldDB" id="A0A679IMT9"/>
<dbReference type="Gene3D" id="2.160.10.10">
    <property type="entry name" value="Hexapeptide repeat proteins"/>
    <property type="match status" value="1"/>
</dbReference>
<keyword evidence="2" id="KW-1185">Reference proteome</keyword>
<organism evidence="1 2">
    <name type="scientific">Enterococcus saigonensis</name>
    <dbReference type="NCBI Taxonomy" id="1805431"/>
    <lineage>
        <taxon>Bacteria</taxon>
        <taxon>Bacillati</taxon>
        <taxon>Bacillota</taxon>
        <taxon>Bacilli</taxon>
        <taxon>Lactobacillales</taxon>
        <taxon>Enterococcaceae</taxon>
        <taxon>Enterococcus</taxon>
    </lineage>
</organism>
<dbReference type="PANTHER" id="PTHR13061:SF29">
    <property type="entry name" value="GAMMA CARBONIC ANHYDRASE-LIKE 1, MITOCHONDRIAL-RELATED"/>
    <property type="match status" value="1"/>
</dbReference>
<accession>A0A679IMT9</accession>
<evidence type="ECO:0000313" key="1">
    <source>
        <dbReference type="EMBL" id="BCA85094.1"/>
    </source>
</evidence>
<proteinExistence type="predicted"/>
<reference evidence="1 2" key="1">
    <citation type="submission" date="2020-02" db="EMBL/GenBank/DDBJ databases">
        <title>Characterization of vanA genotype vancomycin-resistant Enterococcus saigonensis VE80.</title>
        <authorList>
            <person name="Harada T."/>
            <person name="Motooka D."/>
            <person name="Nakamura S."/>
            <person name="Yamamoto Y."/>
            <person name="Kawahara R."/>
            <person name="Kawatsu K."/>
        </authorList>
    </citation>
    <scope>NUCLEOTIDE SEQUENCE [LARGE SCALE GENOMIC DNA]</scope>
    <source>
        <strain evidence="1 2">VE80</strain>
    </source>
</reference>
<dbReference type="EMBL" id="AP022822">
    <property type="protein sequence ID" value="BCA85094.1"/>
    <property type="molecule type" value="Genomic_DNA"/>
</dbReference>
<name>A0A679IMT9_9ENTE</name>
<dbReference type="CDD" id="cd04645">
    <property type="entry name" value="LbH_gamma_CA_like"/>
    <property type="match status" value="1"/>
</dbReference>